<reference evidence="3 4" key="1">
    <citation type="submission" date="2019-08" db="EMBL/GenBank/DDBJ databases">
        <title>Agrococcus lahaulensis sp. nov., isolated from a cold desert of the Indian Himalayas.</title>
        <authorList>
            <person name="Qu J.H."/>
        </authorList>
    </citation>
    <scope>NUCLEOTIDE SEQUENCE [LARGE SCALE GENOMIC DNA]</scope>
    <source>
        <strain evidence="3 4">NS18</strain>
    </source>
</reference>
<evidence type="ECO:0008006" key="5">
    <source>
        <dbReference type="Google" id="ProtNLM"/>
    </source>
</evidence>
<dbReference type="EMBL" id="VOIR01000015">
    <property type="protein sequence ID" value="KAA6432196.1"/>
    <property type="molecule type" value="Genomic_DNA"/>
</dbReference>
<comment type="caution">
    <text evidence="3">The sequence shown here is derived from an EMBL/GenBank/DDBJ whole genome shotgun (WGS) entry which is preliminary data.</text>
</comment>
<dbReference type="PROSITE" id="PS51257">
    <property type="entry name" value="PROKAR_LIPOPROTEIN"/>
    <property type="match status" value="1"/>
</dbReference>
<accession>A0A5M8QBK8</accession>
<evidence type="ECO:0000313" key="4">
    <source>
        <dbReference type="Proteomes" id="UP000323221"/>
    </source>
</evidence>
<keyword evidence="4" id="KW-1185">Reference proteome</keyword>
<organism evidence="3 4">
    <name type="scientific">Agrococcus sediminis</name>
    <dbReference type="NCBI Taxonomy" id="2599924"/>
    <lineage>
        <taxon>Bacteria</taxon>
        <taxon>Bacillati</taxon>
        <taxon>Actinomycetota</taxon>
        <taxon>Actinomycetes</taxon>
        <taxon>Micrococcales</taxon>
        <taxon>Microbacteriaceae</taxon>
        <taxon>Agrococcus</taxon>
    </lineage>
</organism>
<feature type="region of interest" description="Disordered" evidence="1">
    <location>
        <begin position="20"/>
        <end position="73"/>
    </location>
</feature>
<dbReference type="AlphaFoldDB" id="A0A5M8QBK8"/>
<sequence length="212" mass="21508">MPRLLLPLAVVSALALAGCGSAAPDETPEPTAAGPQPTASEPAASDPAASESPVTAEGDPDAPEGYPIEPPTEFPECAALEGAVAELTGGLDFDQAASDAQDQEDIAVERQCAWTAGGSTLRLTLSGITFAPDELIALASSRLTVADPGANERGLFVMGVGEPPVLSETFSGTVNTFDQFETVSVGWDGGEAAFTGQQAVDAAVAVHDLIRE</sequence>
<gene>
    <name evidence="3" type="ORF">FQ330_10515</name>
</gene>
<dbReference type="OrthoDB" id="9936760at2"/>
<feature type="signal peptide" evidence="2">
    <location>
        <begin position="1"/>
        <end position="22"/>
    </location>
</feature>
<feature type="compositionally biased region" description="Low complexity" evidence="1">
    <location>
        <begin position="20"/>
        <end position="53"/>
    </location>
</feature>
<dbReference type="Proteomes" id="UP000323221">
    <property type="component" value="Unassembled WGS sequence"/>
</dbReference>
<evidence type="ECO:0000256" key="2">
    <source>
        <dbReference type="SAM" id="SignalP"/>
    </source>
</evidence>
<keyword evidence="2" id="KW-0732">Signal</keyword>
<protein>
    <recommendedName>
        <fullName evidence="5">DUF3558 domain-containing protein</fullName>
    </recommendedName>
</protein>
<dbReference type="RefSeq" id="WP_146357373.1">
    <property type="nucleotide sequence ID" value="NZ_VOIR01000015.1"/>
</dbReference>
<name>A0A5M8QBK8_9MICO</name>
<proteinExistence type="predicted"/>
<evidence type="ECO:0000256" key="1">
    <source>
        <dbReference type="SAM" id="MobiDB-lite"/>
    </source>
</evidence>
<evidence type="ECO:0000313" key="3">
    <source>
        <dbReference type="EMBL" id="KAA6432196.1"/>
    </source>
</evidence>
<feature type="chain" id="PRO_5024336725" description="DUF3558 domain-containing protein" evidence="2">
    <location>
        <begin position="23"/>
        <end position="212"/>
    </location>
</feature>